<dbReference type="EMBL" id="WUBR01000002">
    <property type="protein sequence ID" value="MWV28055.1"/>
    <property type="molecule type" value="Genomic_DNA"/>
</dbReference>
<keyword evidence="2" id="KW-1185">Reference proteome</keyword>
<dbReference type="AlphaFoldDB" id="A0A844XEX6"/>
<reference evidence="1 2" key="2">
    <citation type="submission" date="2020-02" db="EMBL/GenBank/DDBJ databases">
        <title>Erythrobacter dongmakensis sp. nov., isolated from a tidal mudflat.</title>
        <authorList>
            <person name="Kim I.S."/>
        </authorList>
    </citation>
    <scope>NUCLEOTIDE SEQUENCE [LARGE SCALE GENOMIC DNA]</scope>
    <source>
        <strain evidence="1 2">GH3-10</strain>
    </source>
</reference>
<dbReference type="Proteomes" id="UP000461409">
    <property type="component" value="Unassembled WGS sequence"/>
</dbReference>
<evidence type="ECO:0000313" key="2">
    <source>
        <dbReference type="Proteomes" id="UP000461409"/>
    </source>
</evidence>
<reference evidence="1 2" key="1">
    <citation type="submission" date="2019-12" db="EMBL/GenBank/DDBJ databases">
        <authorList>
            <person name="Lee S.D."/>
        </authorList>
    </citation>
    <scope>NUCLEOTIDE SEQUENCE [LARGE SCALE GENOMIC DNA]</scope>
    <source>
        <strain evidence="1 2">GH3-10</strain>
    </source>
</reference>
<organism evidence="1 2">
    <name type="scientific">Aurantiacibacter rhizosphaerae</name>
    <dbReference type="NCBI Taxonomy" id="2691582"/>
    <lineage>
        <taxon>Bacteria</taxon>
        <taxon>Pseudomonadati</taxon>
        <taxon>Pseudomonadota</taxon>
        <taxon>Alphaproteobacteria</taxon>
        <taxon>Sphingomonadales</taxon>
        <taxon>Erythrobacteraceae</taxon>
        <taxon>Aurantiacibacter</taxon>
    </lineage>
</organism>
<proteinExistence type="predicted"/>
<evidence type="ECO:0000313" key="1">
    <source>
        <dbReference type="EMBL" id="MWV28055.1"/>
    </source>
</evidence>
<dbReference type="PROSITE" id="PS51257">
    <property type="entry name" value="PROKAR_LIPOPROTEIN"/>
    <property type="match status" value="1"/>
</dbReference>
<name>A0A844XEX6_9SPHN</name>
<dbReference type="RefSeq" id="WP_160485693.1">
    <property type="nucleotide sequence ID" value="NZ_WUBR01000002.1"/>
</dbReference>
<sequence length="169" mass="18515">MRLMVVILAGFAIASCGEEISDAEREEKDRAVVESVRSANDTPPPVIEVVPEPILYPDIEANDLYGLSCSYAPGTSMGARVIAREVDAYMKVDGDLLRFAADPGSRELPANTRSFYNGRKYSMRLEIDDQKAGEQVGDGGTVMYEGTVWLRDRWDRVIYQGTGPVSCGA</sequence>
<protein>
    <submittedName>
        <fullName evidence="1">Uncharacterized protein</fullName>
    </submittedName>
</protein>
<accession>A0A844XEX6</accession>
<gene>
    <name evidence="1" type="ORF">GRF63_09055</name>
</gene>
<comment type="caution">
    <text evidence="1">The sequence shown here is derived from an EMBL/GenBank/DDBJ whole genome shotgun (WGS) entry which is preliminary data.</text>
</comment>